<comment type="similarity">
    <text evidence="5 6">Belongs to the eukaryotic ribosomal protein eS1 family.</text>
</comment>
<evidence type="ECO:0000256" key="2">
    <source>
        <dbReference type="ARBA" id="ARBA00022490"/>
    </source>
</evidence>
<keyword evidence="2 5" id="KW-0963">Cytoplasm</keyword>
<comment type="subcellular location">
    <subcellularLocation>
        <location evidence="1 5">Cytoplasm</location>
    </subcellularLocation>
</comment>
<dbReference type="InterPro" id="IPR027500">
    <property type="entry name" value="Ribosomal_eS1_euk"/>
</dbReference>
<dbReference type="GO" id="GO:0003735">
    <property type="term" value="F:structural constituent of ribosome"/>
    <property type="evidence" value="ECO:0007669"/>
    <property type="project" value="UniProtKB-UniRule"/>
</dbReference>
<keyword evidence="3 5" id="KW-0689">Ribosomal protein</keyword>
<dbReference type="GO" id="GO:0006412">
    <property type="term" value="P:translation"/>
    <property type="evidence" value="ECO:0007669"/>
    <property type="project" value="UniProtKB-UniRule"/>
</dbReference>
<reference evidence="7" key="1">
    <citation type="submission" date="2021-01" db="EMBL/GenBank/DDBJ databases">
        <authorList>
            <person name="Corre E."/>
            <person name="Pelletier E."/>
            <person name="Niang G."/>
            <person name="Scheremetjew M."/>
            <person name="Finn R."/>
            <person name="Kale V."/>
            <person name="Holt S."/>
            <person name="Cochrane G."/>
            <person name="Meng A."/>
            <person name="Brown T."/>
            <person name="Cohen L."/>
        </authorList>
    </citation>
    <scope>NUCLEOTIDE SEQUENCE</scope>
    <source>
        <strain evidence="7">CCMP1756</strain>
    </source>
</reference>
<dbReference type="InterPro" id="IPR018281">
    <property type="entry name" value="Ribosomal_eS1_CS"/>
</dbReference>
<evidence type="ECO:0000256" key="3">
    <source>
        <dbReference type="ARBA" id="ARBA00022980"/>
    </source>
</evidence>
<proteinExistence type="inferred from homology"/>
<dbReference type="HAMAP" id="MF_03122">
    <property type="entry name" value="Ribosomal_eS1_euk"/>
    <property type="match status" value="1"/>
</dbReference>
<protein>
    <recommendedName>
        <fullName evidence="5">Small ribosomal subunit protein eS1</fullName>
    </recommendedName>
</protein>
<dbReference type="EMBL" id="HBIW01015301">
    <property type="protein sequence ID" value="CAE0697758.1"/>
    <property type="molecule type" value="Transcribed_RNA"/>
</dbReference>
<evidence type="ECO:0000256" key="6">
    <source>
        <dbReference type="RuleBase" id="RU000668"/>
    </source>
</evidence>
<name>A0A6S8VI10_9STRA</name>
<dbReference type="PROSITE" id="PS01191">
    <property type="entry name" value="RIBOSOMAL_S3AE"/>
    <property type="match status" value="1"/>
</dbReference>
<accession>A0A6S8VI10</accession>
<evidence type="ECO:0000256" key="1">
    <source>
        <dbReference type="ARBA" id="ARBA00004496"/>
    </source>
</evidence>
<dbReference type="InterPro" id="IPR001593">
    <property type="entry name" value="Ribosomal_eS1"/>
</dbReference>
<feature type="initiator methionine" description="Removed" evidence="5">
    <location>
        <position position="1"/>
    </location>
</feature>
<dbReference type="GO" id="GO:0022627">
    <property type="term" value="C:cytosolic small ribosomal subunit"/>
    <property type="evidence" value="ECO:0007669"/>
    <property type="project" value="UniProtKB-UniRule"/>
</dbReference>
<dbReference type="SMART" id="SM01397">
    <property type="entry name" value="Ribosomal_S3Ae"/>
    <property type="match status" value="1"/>
</dbReference>
<evidence type="ECO:0000313" key="7">
    <source>
        <dbReference type="EMBL" id="CAE0697758.1"/>
    </source>
</evidence>
<dbReference type="Pfam" id="PF01015">
    <property type="entry name" value="Ribosomal_S3Ae"/>
    <property type="match status" value="1"/>
</dbReference>
<evidence type="ECO:0000256" key="5">
    <source>
        <dbReference type="HAMAP-Rule" id="MF_03122"/>
    </source>
</evidence>
<evidence type="ECO:0000256" key="4">
    <source>
        <dbReference type="ARBA" id="ARBA00023274"/>
    </source>
</evidence>
<organism evidence="7">
    <name type="scientific">Pelagomonas calceolata</name>
    <dbReference type="NCBI Taxonomy" id="35677"/>
    <lineage>
        <taxon>Eukaryota</taxon>
        <taxon>Sar</taxon>
        <taxon>Stramenopiles</taxon>
        <taxon>Ochrophyta</taxon>
        <taxon>Pelagophyceae</taxon>
        <taxon>Pelagomonadales</taxon>
        <taxon>Pelagomonadaceae</taxon>
        <taxon>Pelagomonas</taxon>
    </lineage>
</organism>
<sequence length="267" mass="29805">MAIGKNKRLTKSKKGGKKKAVDPFLKKEWYEIKAPSMFSVRNCGKTLVTRTQGTKIASDALKGRVFEISLGDLNNDEDQTYRKIKLICEDVQGYNCLTNFHGMGMTRDKLASLIKKWQTLVEGNVDVKTTDGYTLRMFAIGFTTKMPNQVSKMCYANSAQVRQIRKKMVDVMREEASKCDLKDLVLKLIPEYMGGEIEKACAGIFPMQNVFVRKVKVLKKPKFDLVKLMELHSGEGAEDSGDKAEGDAEEVVAAEKDITQAASGGRL</sequence>
<dbReference type="PANTHER" id="PTHR11830">
    <property type="entry name" value="40S RIBOSOMAL PROTEIN S3A"/>
    <property type="match status" value="1"/>
</dbReference>
<keyword evidence="4 5" id="KW-0687">Ribonucleoprotein</keyword>
<dbReference type="AlphaFoldDB" id="A0A6S8VI10"/>
<comment type="subunit">
    <text evidence="5">Component of the small ribosomal subunit. Mature ribosomes consist of a small (40S) and a large (60S) subunit. The 40S subunit contains about 33 different proteins and 1 molecule of RNA (18S). The 60S subunit contains about 49 different proteins and 3 molecules of RNA (25S, 5.8S and 5S).</text>
</comment>
<gene>
    <name evidence="7" type="ORF">PCAL00307_LOCUS13194</name>
</gene>